<sequence>MSKKEKNIQIQENEKMLNGKQVYELATQDGEVVGTVTEEESRFKAVNHNGEQMTLASRDEAYSWILRAYHLHH</sequence>
<evidence type="ECO:0000313" key="1">
    <source>
        <dbReference type="EMBL" id="SEM55310.1"/>
    </source>
</evidence>
<accession>A0ABY1AAP8</accession>
<evidence type="ECO:0000313" key="2">
    <source>
        <dbReference type="Proteomes" id="UP000182089"/>
    </source>
</evidence>
<dbReference type="Pfam" id="PF11184">
    <property type="entry name" value="DUF2969"/>
    <property type="match status" value="1"/>
</dbReference>
<name>A0ABY1AAP8_9LACO</name>
<comment type="caution">
    <text evidence="1">The sequence shown here is derived from an EMBL/GenBank/DDBJ whole genome shotgun (WGS) entry which is preliminary data.</text>
</comment>
<dbReference type="InterPro" id="IPR021351">
    <property type="entry name" value="DUF2969"/>
</dbReference>
<protein>
    <recommendedName>
        <fullName evidence="3">DUF2969 domain-containing protein</fullName>
    </recommendedName>
</protein>
<gene>
    <name evidence="1" type="ORF">SAMN05216431_10483</name>
</gene>
<organism evidence="1 2">
    <name type="scientific">Ligilactobacillus ruminis</name>
    <dbReference type="NCBI Taxonomy" id="1623"/>
    <lineage>
        <taxon>Bacteria</taxon>
        <taxon>Bacillati</taxon>
        <taxon>Bacillota</taxon>
        <taxon>Bacilli</taxon>
        <taxon>Lactobacillales</taxon>
        <taxon>Lactobacillaceae</taxon>
        <taxon>Ligilactobacillus</taxon>
    </lineage>
</organism>
<reference evidence="1 2" key="1">
    <citation type="submission" date="2016-10" db="EMBL/GenBank/DDBJ databases">
        <authorList>
            <person name="Varghese N."/>
            <person name="Submissions S."/>
        </authorList>
    </citation>
    <scope>NUCLEOTIDE SEQUENCE [LARGE SCALE GENOMIC DNA]</scope>
    <source>
        <strain evidence="1 2">WC1T17</strain>
    </source>
</reference>
<proteinExistence type="predicted"/>
<evidence type="ECO:0008006" key="3">
    <source>
        <dbReference type="Google" id="ProtNLM"/>
    </source>
</evidence>
<dbReference type="Proteomes" id="UP000182089">
    <property type="component" value="Unassembled WGS sequence"/>
</dbReference>
<dbReference type="EMBL" id="FOCC01000004">
    <property type="protein sequence ID" value="SEM55310.1"/>
    <property type="molecule type" value="Genomic_DNA"/>
</dbReference>